<evidence type="ECO:0000313" key="7">
    <source>
        <dbReference type="Proteomes" id="UP000663834"/>
    </source>
</evidence>
<evidence type="ECO:0000256" key="1">
    <source>
        <dbReference type="SAM" id="Phobius"/>
    </source>
</evidence>
<keyword evidence="1" id="KW-1133">Transmembrane helix</keyword>
<accession>A0A816CUH4</accession>
<sequence>MNWKLHVNIFLYIIGSCLFIIGSILFHPHFSKTDSLYKTGVLTFTFGSILFGLGSLQQLLANFRSISSNNNELLINEAKPFYMDLAISICRNTIGSVNGFLFTIGSIAFWPTYGHCGSLVGNWMYRCGAFLGVVNSMWQLIRLQMKSTAMTTMKLLALLSLLGSIAFLVGGGYFLIGGKHDIEGSFVWLAGSVTFLLSSILTYKL</sequence>
<evidence type="ECO:0000259" key="2">
    <source>
        <dbReference type="Pfam" id="PF14145"/>
    </source>
</evidence>
<dbReference type="Pfam" id="PF14145">
    <property type="entry name" value="YrhK"/>
    <property type="match status" value="1"/>
</dbReference>
<proteinExistence type="predicted"/>
<dbReference type="InterPro" id="IPR025424">
    <property type="entry name" value="YrhK_domain"/>
</dbReference>
<dbReference type="AlphaFoldDB" id="A0A816CUH4"/>
<dbReference type="OrthoDB" id="10020728at2759"/>
<dbReference type="Proteomes" id="UP000663834">
    <property type="component" value="Unassembled WGS sequence"/>
</dbReference>
<feature type="domain" description="YrhK" evidence="2">
    <location>
        <begin position="7"/>
        <end position="61"/>
    </location>
</feature>
<name>A0A816CUH4_9BILA</name>
<organism evidence="4 7">
    <name type="scientific">Rotaria magnacalcarata</name>
    <dbReference type="NCBI Taxonomy" id="392030"/>
    <lineage>
        <taxon>Eukaryota</taxon>
        <taxon>Metazoa</taxon>
        <taxon>Spiralia</taxon>
        <taxon>Gnathifera</taxon>
        <taxon>Rotifera</taxon>
        <taxon>Eurotatoria</taxon>
        <taxon>Bdelloidea</taxon>
        <taxon>Philodinida</taxon>
        <taxon>Philodinidae</taxon>
        <taxon>Rotaria</taxon>
    </lineage>
</organism>
<evidence type="ECO:0000313" key="4">
    <source>
        <dbReference type="EMBL" id="CAF1624803.1"/>
    </source>
</evidence>
<dbReference type="Proteomes" id="UP000681720">
    <property type="component" value="Unassembled WGS sequence"/>
</dbReference>
<protein>
    <recommendedName>
        <fullName evidence="2">YrhK domain-containing protein</fullName>
    </recommendedName>
</protein>
<gene>
    <name evidence="5" type="ORF">BYL167_LOCUS5145</name>
    <name evidence="3" type="ORF">CJN711_LOCUS11327</name>
    <name evidence="6" type="ORF">GIL414_LOCUS8640</name>
    <name evidence="4" type="ORF">KQP761_LOCUS25158</name>
</gene>
<dbReference type="Proteomes" id="UP000663855">
    <property type="component" value="Unassembled WGS sequence"/>
</dbReference>
<dbReference type="EMBL" id="CAJNOV010004800">
    <property type="protein sequence ID" value="CAF1187397.1"/>
    <property type="molecule type" value="Genomic_DNA"/>
</dbReference>
<dbReference type="EMBL" id="CAJNOW010013835">
    <property type="protein sequence ID" value="CAF1624803.1"/>
    <property type="molecule type" value="Genomic_DNA"/>
</dbReference>
<comment type="caution">
    <text evidence="4">The sequence shown here is derived from an EMBL/GenBank/DDBJ whole genome shotgun (WGS) entry which is preliminary data.</text>
</comment>
<feature type="transmembrane region" description="Helical" evidence="1">
    <location>
        <begin position="9"/>
        <end position="30"/>
    </location>
</feature>
<feature type="transmembrane region" description="Helical" evidence="1">
    <location>
        <begin position="182"/>
        <end position="203"/>
    </location>
</feature>
<dbReference type="EMBL" id="CAJOBH010001151">
    <property type="protein sequence ID" value="CAF3838680.1"/>
    <property type="molecule type" value="Genomic_DNA"/>
</dbReference>
<keyword evidence="1" id="KW-0472">Membrane</keyword>
<dbReference type="EMBL" id="CAJOBJ010002826">
    <property type="protein sequence ID" value="CAF3942124.1"/>
    <property type="molecule type" value="Genomic_DNA"/>
</dbReference>
<feature type="transmembrane region" description="Helical" evidence="1">
    <location>
        <begin position="155"/>
        <end position="176"/>
    </location>
</feature>
<dbReference type="Proteomes" id="UP000681967">
    <property type="component" value="Unassembled WGS sequence"/>
</dbReference>
<evidence type="ECO:0000313" key="5">
    <source>
        <dbReference type="EMBL" id="CAF3838680.1"/>
    </source>
</evidence>
<dbReference type="PROSITE" id="PS51257">
    <property type="entry name" value="PROKAR_LIPOPROTEIN"/>
    <property type="match status" value="1"/>
</dbReference>
<evidence type="ECO:0000313" key="3">
    <source>
        <dbReference type="EMBL" id="CAF1187397.1"/>
    </source>
</evidence>
<feature type="transmembrane region" description="Helical" evidence="1">
    <location>
        <begin position="123"/>
        <end position="143"/>
    </location>
</feature>
<feature type="transmembrane region" description="Helical" evidence="1">
    <location>
        <begin position="89"/>
        <end position="111"/>
    </location>
</feature>
<reference evidence="4" key="1">
    <citation type="submission" date="2021-02" db="EMBL/GenBank/DDBJ databases">
        <authorList>
            <person name="Nowell W R."/>
        </authorList>
    </citation>
    <scope>NUCLEOTIDE SEQUENCE</scope>
</reference>
<evidence type="ECO:0000313" key="6">
    <source>
        <dbReference type="EMBL" id="CAF3942124.1"/>
    </source>
</evidence>
<feature type="transmembrane region" description="Helical" evidence="1">
    <location>
        <begin position="36"/>
        <end position="56"/>
    </location>
</feature>
<keyword evidence="1" id="KW-0812">Transmembrane</keyword>